<keyword evidence="2" id="KW-0812">Transmembrane</keyword>
<organism evidence="3 4">
    <name type="scientific">Streptomyces jumonjinensis</name>
    <dbReference type="NCBI Taxonomy" id="1945"/>
    <lineage>
        <taxon>Bacteria</taxon>
        <taxon>Bacillati</taxon>
        <taxon>Actinomycetota</taxon>
        <taxon>Actinomycetes</taxon>
        <taxon>Kitasatosporales</taxon>
        <taxon>Streptomycetaceae</taxon>
        <taxon>Streptomyces</taxon>
    </lineage>
</organism>
<dbReference type="EMBL" id="VCLA01000113">
    <property type="protein sequence ID" value="MQT01170.1"/>
    <property type="molecule type" value="Genomic_DNA"/>
</dbReference>
<accession>A0A646KGH7</accession>
<proteinExistence type="predicted"/>
<evidence type="ECO:0000313" key="4">
    <source>
        <dbReference type="Proteomes" id="UP000419138"/>
    </source>
</evidence>
<evidence type="ECO:0000256" key="2">
    <source>
        <dbReference type="SAM" id="Phobius"/>
    </source>
</evidence>
<comment type="caution">
    <text evidence="3">The sequence shown here is derived from an EMBL/GenBank/DDBJ whole genome shotgun (WGS) entry which is preliminary data.</text>
</comment>
<dbReference type="Proteomes" id="UP000419138">
    <property type="component" value="Unassembled WGS sequence"/>
</dbReference>
<keyword evidence="2" id="KW-1133">Transmembrane helix</keyword>
<evidence type="ECO:0000256" key="1">
    <source>
        <dbReference type="SAM" id="MobiDB-lite"/>
    </source>
</evidence>
<gene>
    <name evidence="3" type="ORF">FF041_13325</name>
</gene>
<feature type="region of interest" description="Disordered" evidence="1">
    <location>
        <begin position="41"/>
        <end position="63"/>
    </location>
</feature>
<keyword evidence="4" id="KW-1185">Reference proteome</keyword>
<dbReference type="RefSeq" id="WP_153523015.1">
    <property type="nucleotide sequence ID" value="NZ_JBEPDZ010000008.1"/>
</dbReference>
<protein>
    <submittedName>
        <fullName evidence="3">Uncharacterized protein</fullName>
    </submittedName>
</protein>
<sequence length="63" mass="6685">MSRKAREHRDPTGSVLTGFWALGHIITLLLLGATALHQHGSLDLGSPRTELPQASAPDLDSLG</sequence>
<dbReference type="AlphaFoldDB" id="A0A646KGH7"/>
<name>A0A646KGH7_STRJU</name>
<keyword evidence="2" id="KW-0472">Membrane</keyword>
<evidence type="ECO:0000313" key="3">
    <source>
        <dbReference type="EMBL" id="MQT01170.1"/>
    </source>
</evidence>
<feature type="transmembrane region" description="Helical" evidence="2">
    <location>
        <begin position="12"/>
        <end position="36"/>
    </location>
</feature>
<reference evidence="3 4" key="1">
    <citation type="submission" date="2019-05" db="EMBL/GenBank/DDBJ databases">
        <title>Comparative genomics and metabolomics analyses of clavulanic acid producing Streptomyces species provides insight into specialized metabolism and evolution of beta-lactam biosynthetic gene clusters.</title>
        <authorList>
            <person name="Moore M.A."/>
            <person name="Cruz-Morales P."/>
            <person name="Barona Gomez F."/>
            <person name="Kapil T."/>
        </authorList>
    </citation>
    <scope>NUCLEOTIDE SEQUENCE [LARGE SCALE GENOMIC DNA]</scope>
    <source>
        <strain evidence="3 4">NRRL 5741</strain>
    </source>
</reference>